<dbReference type="EMBL" id="DROD01000324">
    <property type="protein sequence ID" value="HHJ52486.1"/>
    <property type="molecule type" value="Genomic_DNA"/>
</dbReference>
<reference evidence="2" key="1">
    <citation type="journal article" date="2020" name="mSystems">
        <title>Genome- and Community-Level Interaction Insights into Carbon Utilization and Element Cycling Functions of Hydrothermarchaeota in Hydrothermal Sediment.</title>
        <authorList>
            <person name="Zhou Z."/>
            <person name="Liu Y."/>
            <person name="Xu W."/>
            <person name="Pan J."/>
            <person name="Luo Z.H."/>
            <person name="Li M."/>
        </authorList>
    </citation>
    <scope>NUCLEOTIDE SEQUENCE [LARGE SCALE GENOMIC DNA]</scope>
    <source>
        <strain evidence="2">HyVt-527</strain>
    </source>
</reference>
<dbReference type="AlphaFoldDB" id="A0A7V5PNR4"/>
<accession>A0A7V5PNR4</accession>
<keyword evidence="1" id="KW-0812">Transmembrane</keyword>
<name>A0A7V5PNR4_CALAY</name>
<feature type="transmembrane region" description="Helical" evidence="1">
    <location>
        <begin position="43"/>
        <end position="63"/>
    </location>
</feature>
<gene>
    <name evidence="2" type="ORF">ENJ89_04775</name>
</gene>
<sequence length="91" mass="10593">MDSFIQGKATRENIHIKRFGYLISAVFLIITGISGMARWQATPWLFLVTMYLLTGSLWIPALIKPFYRLFGKYIIKQEEQSADKDKYLSKN</sequence>
<protein>
    <submittedName>
        <fullName evidence="2">Uncharacterized protein</fullName>
    </submittedName>
</protein>
<keyword evidence="1" id="KW-1133">Transmembrane helix</keyword>
<organism evidence="2">
    <name type="scientific">Caldithrix abyssi</name>
    <dbReference type="NCBI Taxonomy" id="187145"/>
    <lineage>
        <taxon>Bacteria</taxon>
        <taxon>Pseudomonadati</taxon>
        <taxon>Calditrichota</taxon>
        <taxon>Calditrichia</taxon>
        <taxon>Calditrichales</taxon>
        <taxon>Calditrichaceae</taxon>
        <taxon>Caldithrix</taxon>
    </lineage>
</organism>
<proteinExistence type="predicted"/>
<feature type="transmembrane region" description="Helical" evidence="1">
    <location>
        <begin position="20"/>
        <end position="37"/>
    </location>
</feature>
<comment type="caution">
    <text evidence="2">The sequence shown here is derived from an EMBL/GenBank/DDBJ whole genome shotgun (WGS) entry which is preliminary data.</text>
</comment>
<dbReference type="Proteomes" id="UP000886124">
    <property type="component" value="Unassembled WGS sequence"/>
</dbReference>
<evidence type="ECO:0000313" key="2">
    <source>
        <dbReference type="EMBL" id="HHJ52486.1"/>
    </source>
</evidence>
<keyword evidence="1" id="KW-0472">Membrane</keyword>
<evidence type="ECO:0000256" key="1">
    <source>
        <dbReference type="SAM" id="Phobius"/>
    </source>
</evidence>